<accession>A0A1L7CXF8</accession>
<dbReference type="RefSeq" id="WP_075691751.1">
    <property type="nucleotide sequence ID" value="NZ_CP009248.1"/>
</dbReference>
<dbReference type="AlphaFoldDB" id="A0A1L7CXF8"/>
<reference evidence="3 4" key="1">
    <citation type="submission" date="2014-08" db="EMBL/GenBank/DDBJ databases">
        <title>Complete genome sequence of Corynebacterium sphenisci CECT 5990(T) (=DSM 44792(T)), isolated from healthy wild penguins.</title>
        <authorList>
            <person name="Ruckert C."/>
            <person name="Albersmeier A."/>
            <person name="Winkler A."/>
            <person name="Kalinowski J."/>
        </authorList>
    </citation>
    <scope>NUCLEOTIDE SEQUENCE [LARGE SCALE GENOMIC DNA]</scope>
    <source>
        <strain evidence="3 4">DSM 44792</strain>
    </source>
</reference>
<sequence>MAHSPEGRAATERHRLAQAAITAAVVDRITRLFHAEIDPADIDASSALFVRKALPIVMASRELSKQQAEDYLVAFRRHELKQLLRVGDHLPDDEATAGDDHGPRPPRHLVPRAELADALHRPQPRLTDPDDRLPDAARIARDLHSSGAAAAKRRIARGEDPEQATSRAAGAVGAKVARLVADGGRAVISDEVDSGRNGAIGYARVPDAAPCPFCAMLASRGAVYRSDAFKASNALFSGDGAFMVHDGCGCTLEPIYGRDATDLPPGCAELAEQWAEIASGQDDPWATWRRWRESGTRPGEENAAARRRAQAAGKRPSAPQYGRERARRARAAAGKPARRPIEDLDRGELARAYRGLLARRAGMEAELADLEARGQGPEQPGPAAAIARRLERIERQIAYAESQLT</sequence>
<protein>
    <submittedName>
        <fullName evidence="3">Uncharacterized protein</fullName>
    </submittedName>
</protein>
<gene>
    <name evidence="3" type="ORF">CSPHI_04985</name>
</gene>
<proteinExistence type="predicted"/>
<evidence type="ECO:0000313" key="3">
    <source>
        <dbReference type="EMBL" id="APT90497.1"/>
    </source>
</evidence>
<name>A0A1L7CXF8_9CORY</name>
<keyword evidence="1" id="KW-0175">Coiled coil</keyword>
<feature type="compositionally biased region" description="Basic and acidic residues" evidence="2">
    <location>
        <begin position="87"/>
        <end position="103"/>
    </location>
</feature>
<feature type="compositionally biased region" description="Basic and acidic residues" evidence="2">
    <location>
        <begin position="294"/>
        <end position="304"/>
    </location>
</feature>
<dbReference type="InterPro" id="IPR057369">
    <property type="entry name" value="VG15"/>
</dbReference>
<organism evidence="3 4">
    <name type="scientific">Corynebacterium sphenisci DSM 44792</name>
    <dbReference type="NCBI Taxonomy" id="1437874"/>
    <lineage>
        <taxon>Bacteria</taxon>
        <taxon>Bacillati</taxon>
        <taxon>Actinomycetota</taxon>
        <taxon>Actinomycetes</taxon>
        <taxon>Mycobacteriales</taxon>
        <taxon>Corynebacteriaceae</taxon>
        <taxon>Corynebacterium</taxon>
    </lineage>
</organism>
<dbReference type="EMBL" id="CP009248">
    <property type="protein sequence ID" value="APT90497.1"/>
    <property type="molecule type" value="Genomic_DNA"/>
</dbReference>
<evidence type="ECO:0000256" key="1">
    <source>
        <dbReference type="SAM" id="Coils"/>
    </source>
</evidence>
<feature type="region of interest" description="Disordered" evidence="2">
    <location>
        <begin position="294"/>
        <end position="342"/>
    </location>
</feature>
<evidence type="ECO:0000313" key="4">
    <source>
        <dbReference type="Proteomes" id="UP000185469"/>
    </source>
</evidence>
<evidence type="ECO:0000256" key="2">
    <source>
        <dbReference type="SAM" id="MobiDB-lite"/>
    </source>
</evidence>
<dbReference type="Proteomes" id="UP000185469">
    <property type="component" value="Chromosome"/>
</dbReference>
<dbReference type="Pfam" id="PF25310">
    <property type="entry name" value="VG15"/>
    <property type="match status" value="1"/>
</dbReference>
<dbReference type="KEGG" id="csph:CSPHI_04985"/>
<feature type="coiled-coil region" evidence="1">
    <location>
        <begin position="353"/>
        <end position="403"/>
    </location>
</feature>
<keyword evidence="4" id="KW-1185">Reference proteome</keyword>
<feature type="region of interest" description="Disordered" evidence="2">
    <location>
        <begin position="87"/>
        <end position="106"/>
    </location>
</feature>
<dbReference type="OrthoDB" id="3194844at2"/>